<gene>
    <name evidence="2" type="ORF">ACFQGB_14310</name>
</gene>
<evidence type="ECO:0000256" key="1">
    <source>
        <dbReference type="SAM" id="Phobius"/>
    </source>
</evidence>
<dbReference type="InterPro" id="IPR055692">
    <property type="entry name" value="DUF7268"/>
</dbReference>
<feature type="transmembrane region" description="Helical" evidence="1">
    <location>
        <begin position="105"/>
        <end position="125"/>
    </location>
</feature>
<comment type="caution">
    <text evidence="2">The sequence shown here is derived from an EMBL/GenBank/DDBJ whole genome shotgun (WGS) entry which is preliminary data.</text>
</comment>
<keyword evidence="1" id="KW-1133">Transmembrane helix</keyword>
<evidence type="ECO:0000313" key="3">
    <source>
        <dbReference type="Proteomes" id="UP001596395"/>
    </source>
</evidence>
<dbReference type="Proteomes" id="UP001596395">
    <property type="component" value="Unassembled WGS sequence"/>
</dbReference>
<evidence type="ECO:0000313" key="2">
    <source>
        <dbReference type="EMBL" id="MFC6954039.1"/>
    </source>
</evidence>
<feature type="transmembrane region" description="Helical" evidence="1">
    <location>
        <begin position="19"/>
        <end position="48"/>
    </location>
</feature>
<name>A0ABD5VKR8_9EURY</name>
<sequence>MDAEAAAGERVLAYAVPRLWLVGGAFAVGAVVGAALLVALVVAFGWAVVEASQFAFALGTLAFGLGLLGWSGSAMAGRGFENMQEHLDTNTNWTEADSRRAMARIGGFGGGAMLATGVVEFVALAG</sequence>
<organism evidence="2 3">
    <name type="scientific">Halorubellus litoreus</name>
    <dbReference type="NCBI Taxonomy" id="755308"/>
    <lineage>
        <taxon>Archaea</taxon>
        <taxon>Methanobacteriati</taxon>
        <taxon>Methanobacteriota</taxon>
        <taxon>Stenosarchaea group</taxon>
        <taxon>Halobacteria</taxon>
        <taxon>Halobacteriales</taxon>
        <taxon>Halorubellaceae</taxon>
        <taxon>Halorubellus</taxon>
    </lineage>
</organism>
<keyword evidence="3" id="KW-1185">Reference proteome</keyword>
<protein>
    <submittedName>
        <fullName evidence="2">Uncharacterized protein</fullName>
    </submittedName>
</protein>
<dbReference type="Pfam" id="PF23930">
    <property type="entry name" value="DUF7268"/>
    <property type="match status" value="1"/>
</dbReference>
<dbReference type="AlphaFoldDB" id="A0ABD5VKR8"/>
<reference evidence="2 3" key="1">
    <citation type="journal article" date="2019" name="Int. J. Syst. Evol. Microbiol.">
        <title>The Global Catalogue of Microorganisms (GCM) 10K type strain sequencing project: providing services to taxonomists for standard genome sequencing and annotation.</title>
        <authorList>
            <consortium name="The Broad Institute Genomics Platform"/>
            <consortium name="The Broad Institute Genome Sequencing Center for Infectious Disease"/>
            <person name="Wu L."/>
            <person name="Ma J."/>
        </authorList>
    </citation>
    <scope>NUCLEOTIDE SEQUENCE [LARGE SCALE GENOMIC DNA]</scope>
    <source>
        <strain evidence="2 3">GX26</strain>
    </source>
</reference>
<proteinExistence type="predicted"/>
<dbReference type="EMBL" id="JBHSXN010000002">
    <property type="protein sequence ID" value="MFC6954039.1"/>
    <property type="molecule type" value="Genomic_DNA"/>
</dbReference>
<accession>A0ABD5VKR8</accession>
<keyword evidence="1" id="KW-0472">Membrane</keyword>
<feature type="transmembrane region" description="Helical" evidence="1">
    <location>
        <begin position="54"/>
        <end position="76"/>
    </location>
</feature>
<keyword evidence="1" id="KW-0812">Transmembrane</keyword>
<dbReference type="RefSeq" id="WP_336350981.1">
    <property type="nucleotide sequence ID" value="NZ_JAZAQL010000002.1"/>
</dbReference>